<evidence type="ECO:0000313" key="3">
    <source>
        <dbReference type="Proteomes" id="UP000199695"/>
    </source>
</evidence>
<dbReference type="AlphaFoldDB" id="A0A1H8HIW6"/>
<keyword evidence="1" id="KW-0812">Transmembrane</keyword>
<name>A0A1H8HIW6_9BACL</name>
<dbReference type="RefSeq" id="WP_089970980.1">
    <property type="nucleotide sequence ID" value="NZ_FOCQ01000014.1"/>
</dbReference>
<dbReference type="STRING" id="1173111.SAMN05444955_11429"/>
<reference evidence="2 3" key="1">
    <citation type="submission" date="2016-10" db="EMBL/GenBank/DDBJ databases">
        <authorList>
            <person name="de Groot N.N."/>
        </authorList>
    </citation>
    <scope>NUCLEOTIDE SEQUENCE [LARGE SCALE GENOMIC DNA]</scope>
    <source>
        <strain evidence="2 3">DSM 46701</strain>
    </source>
</reference>
<keyword evidence="3" id="KW-1185">Reference proteome</keyword>
<accession>A0A1H8HIW6</accession>
<protein>
    <submittedName>
        <fullName evidence="2">Uncharacterized protein</fullName>
    </submittedName>
</protein>
<sequence length="104" mass="11803">MLKLFSAVFKLISSLLPFLEIVFISFFVSYPLQSSAVPIIVFIVLFIGTFFWLSLSLSVGWGLLGFLLFYVDLNAGWITGILMALVFAAVRFLLWKGMGWIKKR</sequence>
<keyword evidence="1" id="KW-0472">Membrane</keyword>
<dbReference type="Proteomes" id="UP000199695">
    <property type="component" value="Unassembled WGS sequence"/>
</dbReference>
<evidence type="ECO:0000256" key="1">
    <source>
        <dbReference type="SAM" id="Phobius"/>
    </source>
</evidence>
<organism evidence="2 3">
    <name type="scientific">Lihuaxuella thermophila</name>
    <dbReference type="NCBI Taxonomy" id="1173111"/>
    <lineage>
        <taxon>Bacteria</taxon>
        <taxon>Bacillati</taxon>
        <taxon>Bacillota</taxon>
        <taxon>Bacilli</taxon>
        <taxon>Bacillales</taxon>
        <taxon>Thermoactinomycetaceae</taxon>
        <taxon>Lihuaxuella</taxon>
    </lineage>
</organism>
<keyword evidence="1" id="KW-1133">Transmembrane helix</keyword>
<feature type="transmembrane region" description="Helical" evidence="1">
    <location>
        <begin position="39"/>
        <end position="69"/>
    </location>
</feature>
<evidence type="ECO:0000313" key="2">
    <source>
        <dbReference type="EMBL" id="SEN55468.1"/>
    </source>
</evidence>
<gene>
    <name evidence="2" type="ORF">SAMN05444955_11429</name>
</gene>
<feature type="transmembrane region" description="Helical" evidence="1">
    <location>
        <begin position="12"/>
        <end position="32"/>
    </location>
</feature>
<proteinExistence type="predicted"/>
<feature type="transmembrane region" description="Helical" evidence="1">
    <location>
        <begin position="75"/>
        <end position="94"/>
    </location>
</feature>
<dbReference type="EMBL" id="FOCQ01000014">
    <property type="protein sequence ID" value="SEN55468.1"/>
    <property type="molecule type" value="Genomic_DNA"/>
</dbReference>